<comment type="similarity">
    <text evidence="4">Belongs to the BPG-independent phosphoglycerate mutase family. A-PGAM subfamily.</text>
</comment>
<evidence type="ECO:0000256" key="1">
    <source>
        <dbReference type="ARBA" id="ARBA00000370"/>
    </source>
</evidence>
<proteinExistence type="inferred from homology"/>
<evidence type="ECO:0000256" key="3">
    <source>
        <dbReference type="ARBA" id="ARBA00004921"/>
    </source>
</evidence>
<dbReference type="RefSeq" id="WP_296941152.1">
    <property type="nucleotide sequence ID" value="NZ_LT599032.1"/>
</dbReference>
<feature type="domain" description="Metalloenzyme" evidence="7">
    <location>
        <begin position="1"/>
        <end position="398"/>
    </location>
</feature>
<keyword evidence="5" id="KW-0324">Glycolysis</keyword>
<dbReference type="InterPro" id="IPR023665">
    <property type="entry name" value="ApgAM_prokaryotes"/>
</dbReference>
<dbReference type="Pfam" id="PF10143">
    <property type="entry name" value="PhosphMutase"/>
    <property type="match status" value="1"/>
</dbReference>
<evidence type="ECO:0000256" key="4">
    <source>
        <dbReference type="ARBA" id="ARBA00005524"/>
    </source>
</evidence>
<keyword evidence="6 8" id="KW-0413">Isomerase</keyword>
<dbReference type="Gene3D" id="3.40.720.10">
    <property type="entry name" value="Alkaline Phosphatase, subunit A"/>
    <property type="match status" value="2"/>
</dbReference>
<dbReference type="NCBIfam" id="TIGR02535">
    <property type="entry name" value="hyp_Hser_kinase"/>
    <property type="match status" value="1"/>
</dbReference>
<dbReference type="PANTHER" id="PTHR31209:SF4">
    <property type="entry name" value="2,3-BISPHOSPHOGLYCERATE-INDEPENDENT PHOSPHOGLYCERATE MUTASE"/>
    <property type="match status" value="1"/>
</dbReference>
<dbReference type="GO" id="GO:0046872">
    <property type="term" value="F:metal ion binding"/>
    <property type="evidence" value="ECO:0007669"/>
    <property type="project" value="InterPro"/>
</dbReference>
<dbReference type="CDD" id="cd16011">
    <property type="entry name" value="iPGM_like"/>
    <property type="match status" value="1"/>
</dbReference>
<sequence length="403" mass="44085">MKTIIILADGAADEPIAALGNKTPLQVAKKPYIDMLAAKGKSGELDTIPPGFKPGSEIANLSVLGYDVPKVFEGRGSLEAASMGVDILPGEMAMRCNLICIEDGKIKNHSAGHISNEEAAELIHFLDKELNDGKVSFYPGVSYRHLLKLEGGNKNLDCTAPHDVTGTPFRDVLIKPETPEAKESADYLNQLILKSQELLKDHPVNKKRIAEGKDPANSIWPWSPGYRPQMQTLQELFGIKSGSVISAVDLIMGIGVYAGLKLIHVKGATGLWNTNYEGKAQAAVEALKNDDFVYLHIEASDEAGHEGDYELKTRTIEFLDSRVVKPIYEATKGWDEPVTIAILPDHPTPCAIKTHTNKPIPFLIYRSNGEADGVQLYDEFESPKGAYGLIKGKEFMETLFSDK</sequence>
<gene>
    <name evidence="8" type="primary">apgM</name>
    <name evidence="8" type="ORF">KL86DYS1_20054</name>
</gene>
<evidence type="ECO:0000256" key="2">
    <source>
        <dbReference type="ARBA" id="ARBA00002315"/>
    </source>
</evidence>
<dbReference type="Pfam" id="PF01676">
    <property type="entry name" value="Metalloenzyme"/>
    <property type="match status" value="1"/>
</dbReference>
<dbReference type="EC" id="5.4.2.12" evidence="8"/>
<comment type="catalytic activity">
    <reaction evidence="1">
        <text>(2R)-2-phosphoglycerate = (2R)-3-phosphoglycerate</text>
        <dbReference type="Rhea" id="RHEA:15901"/>
        <dbReference type="ChEBI" id="CHEBI:58272"/>
        <dbReference type="ChEBI" id="CHEBI:58289"/>
        <dbReference type="EC" id="5.4.2.12"/>
    </reaction>
</comment>
<organism evidence="8">
    <name type="scientific">uncultured Dysgonomonas sp</name>
    <dbReference type="NCBI Taxonomy" id="206096"/>
    <lineage>
        <taxon>Bacteria</taxon>
        <taxon>Pseudomonadati</taxon>
        <taxon>Bacteroidota</taxon>
        <taxon>Bacteroidia</taxon>
        <taxon>Bacteroidales</taxon>
        <taxon>Dysgonomonadaceae</taxon>
        <taxon>Dysgonomonas</taxon>
        <taxon>environmental samples</taxon>
    </lineage>
</organism>
<dbReference type="PANTHER" id="PTHR31209">
    <property type="entry name" value="COFACTOR-INDEPENDENT PHOSPHOGLYCERATE MUTASE"/>
    <property type="match status" value="1"/>
</dbReference>
<dbReference type="EMBL" id="FLUM01000002">
    <property type="protein sequence ID" value="SBV99906.1"/>
    <property type="molecule type" value="Genomic_DNA"/>
</dbReference>
<evidence type="ECO:0000313" key="8">
    <source>
        <dbReference type="EMBL" id="SBV99906.1"/>
    </source>
</evidence>
<reference evidence="8" key="1">
    <citation type="submission" date="2016-04" db="EMBL/GenBank/DDBJ databases">
        <authorList>
            <person name="Evans L.H."/>
            <person name="Alamgir A."/>
            <person name="Owens N."/>
            <person name="Weber N.D."/>
            <person name="Virtaneva K."/>
            <person name="Barbian K."/>
            <person name="Babar A."/>
            <person name="Rosenke K."/>
        </authorList>
    </citation>
    <scope>NUCLEOTIDE SEQUENCE</scope>
    <source>
        <strain evidence="8">86-1</strain>
    </source>
</reference>
<protein>
    <submittedName>
        <fullName evidence="8">2,3-bisphosphoglycerate-independent phosphoglycerate mutase</fullName>
        <ecNumber evidence="8">5.4.2.12</ecNumber>
    </submittedName>
</protein>
<comment type="pathway">
    <text evidence="3">Carbohydrate degradation.</text>
</comment>
<comment type="function">
    <text evidence="2">Catalyzes the interconversion of 2-phosphoglycerate and 3-phosphoglycerate.</text>
</comment>
<dbReference type="InterPro" id="IPR017850">
    <property type="entry name" value="Alkaline_phosphatase_core_sf"/>
</dbReference>
<dbReference type="GO" id="GO:0006096">
    <property type="term" value="P:glycolytic process"/>
    <property type="evidence" value="ECO:0007669"/>
    <property type="project" value="UniProtKB-KW"/>
</dbReference>
<evidence type="ECO:0000256" key="5">
    <source>
        <dbReference type="ARBA" id="ARBA00023152"/>
    </source>
</evidence>
<accession>A0A212JKE7</accession>
<dbReference type="NCBIfam" id="TIGR00306">
    <property type="entry name" value="apgM"/>
    <property type="match status" value="1"/>
</dbReference>
<dbReference type="PIRSF" id="PIRSF006392">
    <property type="entry name" value="IPGAM_arch"/>
    <property type="match status" value="1"/>
</dbReference>
<dbReference type="InterPro" id="IPR006124">
    <property type="entry name" value="Metalloenzyme"/>
</dbReference>
<dbReference type="SUPFAM" id="SSF53649">
    <property type="entry name" value="Alkaline phosphatase-like"/>
    <property type="match status" value="1"/>
</dbReference>
<dbReference type="AlphaFoldDB" id="A0A212JKE7"/>
<evidence type="ECO:0000256" key="6">
    <source>
        <dbReference type="ARBA" id="ARBA00023235"/>
    </source>
</evidence>
<evidence type="ECO:0000259" key="7">
    <source>
        <dbReference type="Pfam" id="PF01676"/>
    </source>
</evidence>
<dbReference type="NCBIfam" id="NF003242">
    <property type="entry name" value="PRK04200.1"/>
    <property type="match status" value="1"/>
</dbReference>
<dbReference type="GO" id="GO:0004619">
    <property type="term" value="F:phosphoglycerate mutase activity"/>
    <property type="evidence" value="ECO:0007669"/>
    <property type="project" value="UniProtKB-EC"/>
</dbReference>
<dbReference type="InterPro" id="IPR004456">
    <property type="entry name" value="Pglycerate_mutase_ApgM"/>
</dbReference>
<name>A0A212JKE7_9BACT</name>